<sequence>RVDLDTSGFDFKIEMSAQIGRNRLQHIGPNKGPTSQYPTSRHSASPQTDFKTHRIQSSKFRADRTNRTETRPPNKSISSILTLPTTQFWCIRIQDLSWACFAIHDHHRRTVKSQPDHRSIFLIFAGIAELKALQRHVEFVKGNVLTPLKWAYAICGPIYLPMSKLDSFFWDVTKFISQHRELNFLQTGDVEGRVFILTNEEPVPSLFVHANVNWCGAHSHYPELSFARLWIQLLTGPSSIIYTEATFIYQAIYTDTSITDKKNTSRSYNLLLDLAWSYLLLGPAWSYLLLGPAQSYLLLGHARSYFLLDPARS</sequence>
<feature type="compositionally biased region" description="Polar residues" evidence="1">
    <location>
        <begin position="32"/>
        <end position="59"/>
    </location>
</feature>
<gene>
    <name evidence="2" type="ORF">SHERM_17908</name>
</gene>
<proteinExistence type="predicted"/>
<dbReference type="EMBL" id="CACSLK010019251">
    <property type="protein sequence ID" value="CAA0819531.1"/>
    <property type="molecule type" value="Genomic_DNA"/>
</dbReference>
<organism evidence="2 3">
    <name type="scientific">Striga hermonthica</name>
    <name type="common">Purple witchweed</name>
    <name type="synonym">Buchnera hermonthica</name>
    <dbReference type="NCBI Taxonomy" id="68872"/>
    <lineage>
        <taxon>Eukaryota</taxon>
        <taxon>Viridiplantae</taxon>
        <taxon>Streptophyta</taxon>
        <taxon>Embryophyta</taxon>
        <taxon>Tracheophyta</taxon>
        <taxon>Spermatophyta</taxon>
        <taxon>Magnoliopsida</taxon>
        <taxon>eudicotyledons</taxon>
        <taxon>Gunneridae</taxon>
        <taxon>Pentapetalae</taxon>
        <taxon>asterids</taxon>
        <taxon>lamiids</taxon>
        <taxon>Lamiales</taxon>
        <taxon>Orobanchaceae</taxon>
        <taxon>Buchnereae</taxon>
        <taxon>Striga</taxon>
    </lineage>
</organism>
<comment type="caution">
    <text evidence="2">The sequence shown here is derived from an EMBL/GenBank/DDBJ whole genome shotgun (WGS) entry which is preliminary data.</text>
</comment>
<name>A0A9N7RAQ8_STRHE</name>
<accession>A0A9N7RAQ8</accession>
<protein>
    <submittedName>
        <fullName evidence="2">Uncharacterized protein</fullName>
    </submittedName>
</protein>
<keyword evidence="3" id="KW-1185">Reference proteome</keyword>
<evidence type="ECO:0000256" key="1">
    <source>
        <dbReference type="SAM" id="MobiDB-lite"/>
    </source>
</evidence>
<evidence type="ECO:0000313" key="3">
    <source>
        <dbReference type="Proteomes" id="UP001153555"/>
    </source>
</evidence>
<feature type="compositionally biased region" description="Basic and acidic residues" evidence="1">
    <location>
        <begin position="60"/>
        <end position="72"/>
    </location>
</feature>
<feature type="non-terminal residue" evidence="2">
    <location>
        <position position="313"/>
    </location>
</feature>
<evidence type="ECO:0000313" key="2">
    <source>
        <dbReference type="EMBL" id="CAA0819531.1"/>
    </source>
</evidence>
<dbReference type="AlphaFoldDB" id="A0A9N7RAQ8"/>
<feature type="non-terminal residue" evidence="2">
    <location>
        <position position="1"/>
    </location>
</feature>
<dbReference type="Proteomes" id="UP001153555">
    <property type="component" value="Unassembled WGS sequence"/>
</dbReference>
<reference evidence="2" key="1">
    <citation type="submission" date="2019-12" db="EMBL/GenBank/DDBJ databases">
        <authorList>
            <person name="Scholes J."/>
        </authorList>
    </citation>
    <scope>NUCLEOTIDE SEQUENCE</scope>
</reference>
<feature type="region of interest" description="Disordered" evidence="1">
    <location>
        <begin position="20"/>
        <end position="76"/>
    </location>
</feature>